<dbReference type="Pfam" id="PF00535">
    <property type="entry name" value="Glycos_transf_2"/>
    <property type="match status" value="1"/>
</dbReference>
<evidence type="ECO:0000313" key="3">
    <source>
        <dbReference type="Proteomes" id="UP000609651"/>
    </source>
</evidence>
<name>A0ABX1VBZ8_9PLAN</name>
<proteinExistence type="predicted"/>
<protein>
    <recommendedName>
        <fullName evidence="1">Glycosyltransferase 2-like domain-containing protein</fullName>
    </recommendedName>
</protein>
<dbReference type="Gene3D" id="3.90.550.10">
    <property type="entry name" value="Spore Coat Polysaccharide Biosynthesis Protein SpsA, Chain A"/>
    <property type="match status" value="1"/>
</dbReference>
<dbReference type="InterPro" id="IPR029044">
    <property type="entry name" value="Nucleotide-diphossugar_trans"/>
</dbReference>
<dbReference type="EMBL" id="WTPX01000018">
    <property type="protein sequence ID" value="NNJ24863.1"/>
    <property type="molecule type" value="Genomic_DNA"/>
</dbReference>
<feature type="domain" description="Glycosyltransferase 2-like" evidence="1">
    <location>
        <begin position="6"/>
        <end position="109"/>
    </location>
</feature>
<gene>
    <name evidence="2" type="ORF">LzC2_09240</name>
</gene>
<sequence>MSGPVTIVIPNHNGAAYLAEAVESALAEPAVGRVVAVDDASTDGSLKLLDDLAERAGDRLTVIRQSGGGACVARNAGLAAADGAFVKFLDSDDTLEPGAVARQVEQMAEFAGQSVSVYGDSAWVDADGRPLPTPPSPTGLSEATQMIEHPPLITPPLHRVEDLRLVDGFDARVPRGQEHDLHLRMWLAGVRFVHRPGVVFHYRQHGGPRVSTADGRPEVARGRFEALHRHLSAAREKFGEPLPEEMAHAFGRQFWRIGRRCLHAGLAGADAAPFFQTARGLAGREAIIGGRAYRGLVAAFGPVLAERLGQLGGRRS</sequence>
<dbReference type="Proteomes" id="UP000609651">
    <property type="component" value="Unassembled WGS sequence"/>
</dbReference>
<dbReference type="SUPFAM" id="SSF53448">
    <property type="entry name" value="Nucleotide-diphospho-sugar transferases"/>
    <property type="match status" value="1"/>
</dbReference>
<dbReference type="PANTHER" id="PTHR43685:SF2">
    <property type="entry name" value="GLYCOSYLTRANSFERASE 2-LIKE DOMAIN-CONTAINING PROTEIN"/>
    <property type="match status" value="1"/>
</dbReference>
<evidence type="ECO:0000313" key="2">
    <source>
        <dbReference type="EMBL" id="NNJ24863.1"/>
    </source>
</evidence>
<organism evidence="2 3">
    <name type="scientific">Alienimonas chondri</name>
    <dbReference type="NCBI Taxonomy" id="2681879"/>
    <lineage>
        <taxon>Bacteria</taxon>
        <taxon>Pseudomonadati</taxon>
        <taxon>Planctomycetota</taxon>
        <taxon>Planctomycetia</taxon>
        <taxon>Planctomycetales</taxon>
        <taxon>Planctomycetaceae</taxon>
        <taxon>Alienimonas</taxon>
    </lineage>
</organism>
<dbReference type="PANTHER" id="PTHR43685">
    <property type="entry name" value="GLYCOSYLTRANSFERASE"/>
    <property type="match status" value="1"/>
</dbReference>
<reference evidence="2 3" key="1">
    <citation type="journal article" date="2020" name="Syst. Appl. Microbiol.">
        <title>Alienimonas chondri sp. nov., a novel planctomycete isolated from the biofilm of the red alga Chondrus crispus.</title>
        <authorList>
            <person name="Vitorino I."/>
            <person name="Albuquerque L."/>
            <person name="Wiegand S."/>
            <person name="Kallscheuer N."/>
            <person name="da Costa M.S."/>
            <person name="Lobo-da-Cunha A."/>
            <person name="Jogler C."/>
            <person name="Lage O.M."/>
        </authorList>
    </citation>
    <scope>NUCLEOTIDE SEQUENCE [LARGE SCALE GENOMIC DNA]</scope>
    <source>
        <strain evidence="2 3">LzC2</strain>
    </source>
</reference>
<comment type="caution">
    <text evidence="2">The sequence shown here is derived from an EMBL/GenBank/DDBJ whole genome shotgun (WGS) entry which is preliminary data.</text>
</comment>
<keyword evidence="3" id="KW-1185">Reference proteome</keyword>
<dbReference type="InterPro" id="IPR001173">
    <property type="entry name" value="Glyco_trans_2-like"/>
</dbReference>
<evidence type="ECO:0000259" key="1">
    <source>
        <dbReference type="Pfam" id="PF00535"/>
    </source>
</evidence>
<accession>A0ABX1VBZ8</accession>
<dbReference type="RefSeq" id="WP_171184259.1">
    <property type="nucleotide sequence ID" value="NZ_WTPX01000018.1"/>
</dbReference>
<dbReference type="InterPro" id="IPR050834">
    <property type="entry name" value="Glycosyltransf_2"/>
</dbReference>
<dbReference type="CDD" id="cd00761">
    <property type="entry name" value="Glyco_tranf_GTA_type"/>
    <property type="match status" value="1"/>
</dbReference>